<feature type="compositionally biased region" description="Basic and acidic residues" evidence="1">
    <location>
        <begin position="85"/>
        <end position="97"/>
    </location>
</feature>
<feature type="compositionally biased region" description="Basic and acidic residues" evidence="1">
    <location>
        <begin position="477"/>
        <end position="489"/>
    </location>
</feature>
<accession>A0A8J8P0Z5</accession>
<dbReference type="SUPFAM" id="SSF48452">
    <property type="entry name" value="TPR-like"/>
    <property type="match status" value="1"/>
</dbReference>
<organism evidence="2 3">
    <name type="scientific">Halteria grandinella</name>
    <dbReference type="NCBI Taxonomy" id="5974"/>
    <lineage>
        <taxon>Eukaryota</taxon>
        <taxon>Sar</taxon>
        <taxon>Alveolata</taxon>
        <taxon>Ciliophora</taxon>
        <taxon>Intramacronucleata</taxon>
        <taxon>Spirotrichea</taxon>
        <taxon>Stichotrichia</taxon>
        <taxon>Sporadotrichida</taxon>
        <taxon>Halteriidae</taxon>
        <taxon>Halteria</taxon>
    </lineage>
</organism>
<feature type="region of interest" description="Disordered" evidence="1">
    <location>
        <begin position="1"/>
        <end position="38"/>
    </location>
</feature>
<sequence>MSGITSSEPQQSPNQSQSTPIAKQLSSALQKKFKQASTTQDLLRLGASGNPNSSTFAYGGLIKPKRIQNVKVPNRNMLIASGDGDDNRNSPDKDTGRWKKGNHFKKRRGSSTEGTGRNTEDHTMVHTEMDEEAIKDQIWQGIQEEERLFKETLQAVQSKTLVEYVKQTINNPNRQRSGPRQVETQMLIQEDREQSPDLKNVKSLRRTSNLPSSRPLSAQVPKPNAPFQKKRAALLEKQSLQSTFQKFPGRGNINQESHSSFNVAVNQHSQSRFRETSQSKMSNQSSVMISNHKQDAGARRSRLQSVGISTQASTHNLLKSQNTKLATQMTGQNSQKAFSRPSNGGLIARAVKGAISHAMLKKFVDEDDLNASQQEQEPAPQPQAINKNNSKASIWTSMISPQHQVNLPAIGASFLPAAKAQMISINEESMRDPANPGQTEKKTEIQQSPVRLPRPTVGGSALSNLLAGLSHQIKGFNKIDPDSGDHSDEQSEQNYGEPSHHISKGTPRHEMLGKIQRLAYEAQQLCRDYCIGTNQDLGTAEKSLKGDLDGFSTAFKERFAKLKVQYRYKGEPKVMYCVMKCEGDILMDVRSIEAAIITYKELKNYCEEKKLFNEKMATYQQLGYCYRLVRYHAVAVDYFKKQLELAWELSNVQAEMHAYDNIALEYYYMNDIEKAKMYEERVSRGKLERKESIIRNVCVNILQSKREKMQLGLKKVSLKKNVLGKIDEERMPDYGHSKGYALLPNFCPETDPLQDKSLNAMSRQEKELIEAKQQAKREKESKVEFIMLKKQVSGGQVDHKNRDKYDIQLLAKSQEFIYKLFDESRFEDIVKRAKQRTALGDDIGKIKGGKRLIGHQSQLRALPPHIVKQIQQLKSIEEILLKLVVQSSKCLGL</sequence>
<name>A0A8J8P0Z5_HALGN</name>
<dbReference type="EMBL" id="RRYP01001442">
    <property type="protein sequence ID" value="TNV85942.1"/>
    <property type="molecule type" value="Genomic_DNA"/>
</dbReference>
<keyword evidence="3" id="KW-1185">Reference proteome</keyword>
<evidence type="ECO:0000313" key="2">
    <source>
        <dbReference type="EMBL" id="TNV85942.1"/>
    </source>
</evidence>
<evidence type="ECO:0000313" key="3">
    <source>
        <dbReference type="Proteomes" id="UP000785679"/>
    </source>
</evidence>
<feature type="compositionally biased region" description="Polar residues" evidence="1">
    <location>
        <begin position="206"/>
        <end position="216"/>
    </location>
</feature>
<protein>
    <submittedName>
        <fullName evidence="2">Uncharacterized protein</fullName>
    </submittedName>
</protein>
<dbReference type="InterPro" id="IPR011990">
    <property type="entry name" value="TPR-like_helical_dom_sf"/>
</dbReference>
<feature type="compositionally biased region" description="Basic residues" evidence="1">
    <location>
        <begin position="98"/>
        <end position="109"/>
    </location>
</feature>
<reference evidence="2" key="1">
    <citation type="submission" date="2019-06" db="EMBL/GenBank/DDBJ databases">
        <authorList>
            <person name="Zheng W."/>
        </authorList>
    </citation>
    <scope>NUCLEOTIDE SEQUENCE</scope>
    <source>
        <strain evidence="2">QDHG01</strain>
    </source>
</reference>
<feature type="region of interest" description="Disordered" evidence="1">
    <location>
        <begin position="476"/>
        <end position="506"/>
    </location>
</feature>
<dbReference type="OrthoDB" id="286239at2759"/>
<feature type="compositionally biased region" description="Low complexity" evidence="1">
    <location>
        <begin position="1"/>
        <end position="20"/>
    </location>
</feature>
<feature type="compositionally biased region" description="Polar residues" evidence="1">
    <location>
        <begin position="24"/>
        <end position="38"/>
    </location>
</feature>
<dbReference type="Proteomes" id="UP000785679">
    <property type="component" value="Unassembled WGS sequence"/>
</dbReference>
<feature type="region of interest" description="Disordered" evidence="1">
    <location>
        <begin position="189"/>
        <end position="223"/>
    </location>
</feature>
<feature type="region of interest" description="Disordered" evidence="1">
    <location>
        <begin position="73"/>
        <end position="123"/>
    </location>
</feature>
<evidence type="ECO:0000256" key="1">
    <source>
        <dbReference type="SAM" id="MobiDB-lite"/>
    </source>
</evidence>
<gene>
    <name evidence="2" type="ORF">FGO68_gene14911</name>
</gene>
<feature type="region of interest" description="Disordered" evidence="1">
    <location>
        <begin position="430"/>
        <end position="454"/>
    </location>
</feature>
<comment type="caution">
    <text evidence="2">The sequence shown here is derived from an EMBL/GenBank/DDBJ whole genome shotgun (WGS) entry which is preliminary data.</text>
</comment>
<dbReference type="Gene3D" id="1.25.40.10">
    <property type="entry name" value="Tetratricopeptide repeat domain"/>
    <property type="match status" value="1"/>
</dbReference>
<feature type="compositionally biased region" description="Basic and acidic residues" evidence="1">
    <location>
        <begin position="189"/>
        <end position="200"/>
    </location>
</feature>
<proteinExistence type="predicted"/>
<dbReference type="AlphaFoldDB" id="A0A8J8P0Z5"/>